<proteinExistence type="predicted"/>
<sequence>MRTSMTSSATKIFALPFGQQCGRTMSQKTSYCWTDFYNTQRSTINQKGGYIGNSFVSKPKYNAPKRIPSKQPDIYTYYKGVQLQNDKKYAGTIMARERSDAFKTKRVTDCVEFLDISKSLSFVNPRPSSATLYTSDRSSFRGGGKLTASGVGW</sequence>
<name>V6LNK2_9EUKA</name>
<reference evidence="1 2" key="1">
    <citation type="journal article" date="2014" name="PLoS Genet.">
        <title>The Genome of Spironucleus salmonicida Highlights a Fish Pathogen Adapted to Fluctuating Environments.</title>
        <authorList>
            <person name="Xu F."/>
            <person name="Jerlstrom-Hultqvist J."/>
            <person name="Einarsson E."/>
            <person name="Astvaldsson A."/>
            <person name="Svard S.G."/>
            <person name="Andersson J.O."/>
        </authorList>
    </citation>
    <scope>NUCLEOTIDE SEQUENCE</scope>
    <source>
        <strain evidence="2">ATCC 50377</strain>
    </source>
</reference>
<dbReference type="AlphaFoldDB" id="V6LNK2"/>
<organism evidence="1">
    <name type="scientific">Spironucleus salmonicida</name>
    <dbReference type="NCBI Taxonomy" id="348837"/>
    <lineage>
        <taxon>Eukaryota</taxon>
        <taxon>Metamonada</taxon>
        <taxon>Diplomonadida</taxon>
        <taxon>Hexamitidae</taxon>
        <taxon>Hexamitinae</taxon>
        <taxon>Spironucleus</taxon>
    </lineage>
</organism>
<evidence type="ECO:0000313" key="1">
    <source>
        <dbReference type="EMBL" id="EST45301.1"/>
    </source>
</evidence>
<dbReference type="VEuPathDB" id="GiardiaDB:SS50377_20247"/>
<reference evidence="2" key="2">
    <citation type="submission" date="2020-12" db="EMBL/GenBank/DDBJ databases">
        <title>New Spironucleus salmonicida genome in near-complete chromosomes.</title>
        <authorList>
            <person name="Xu F."/>
            <person name="Kurt Z."/>
            <person name="Jimenez-Gonzalez A."/>
            <person name="Astvaldsson A."/>
            <person name="Andersson J.O."/>
            <person name="Svard S.G."/>
        </authorList>
    </citation>
    <scope>NUCLEOTIDE SEQUENCE</scope>
    <source>
        <strain evidence="2">ATCC 50377</strain>
    </source>
</reference>
<dbReference type="EMBL" id="KI546100">
    <property type="protein sequence ID" value="EST45301.1"/>
    <property type="molecule type" value="Genomic_DNA"/>
</dbReference>
<dbReference type="EMBL" id="AUWU02000001">
    <property type="protein sequence ID" value="KAH0576901.1"/>
    <property type="molecule type" value="Genomic_DNA"/>
</dbReference>
<evidence type="ECO:0000313" key="3">
    <source>
        <dbReference type="Proteomes" id="UP000018208"/>
    </source>
</evidence>
<protein>
    <submittedName>
        <fullName evidence="1">Uncharacterized protein</fullName>
    </submittedName>
</protein>
<evidence type="ECO:0000313" key="2">
    <source>
        <dbReference type="EMBL" id="KAH0576901.1"/>
    </source>
</evidence>
<accession>V6LNK2</accession>
<gene>
    <name evidence="1" type="ORF">SS50377_14878</name>
    <name evidence="2" type="ORF">SS50377_20247</name>
</gene>
<dbReference type="Proteomes" id="UP000018208">
    <property type="component" value="Unassembled WGS sequence"/>
</dbReference>
<keyword evidence="3" id="KW-1185">Reference proteome</keyword>